<dbReference type="InterPro" id="IPR004148">
    <property type="entry name" value="BAR_dom"/>
</dbReference>
<dbReference type="SUPFAM" id="SSF50729">
    <property type="entry name" value="PH domain-like"/>
    <property type="match status" value="2"/>
</dbReference>
<comment type="caution">
    <text evidence="11">The sequence shown here is derived from an EMBL/GenBank/DDBJ whole genome shotgun (WGS) entry which is preliminary data.</text>
</comment>
<accession>A0AAD9JFD4</accession>
<dbReference type="InterPro" id="IPR027267">
    <property type="entry name" value="AH/BAR_dom_sf"/>
</dbReference>
<evidence type="ECO:0000256" key="8">
    <source>
        <dbReference type="ARBA" id="ARBA00023329"/>
    </source>
</evidence>
<sequence>MPGIEKMHLEDALEDAPQTRSLLGVFEKDAMTLRKYTVTMQNICSKILNAQREMCTATQALSIHLKSYEKQNFALEGDNSILSSTLQQFSAYLDEISSLHQILATQLGDSMMYPLNKFIQADLDEVQKMSELYQMSSNDHEQALIRYMKFPKKKEADQKLKQELHHLHHEGSTPEIMYPIISYLIDDSNVAALLWDNRRFNQTDVDGAVSNWTVKCGDNSDMRALHLFSSLNALQYKRKMALLEPLIGYMQAHKGFFDMSKEAIVRPDTDEFLVQCELNEETKNTVELVDNLEKNIGYLYHVDKSAETPFVPPDLTLAQKAGYLFLRSKITLLSTKWERCYFFIQGGNLMCQQKDELAGSLVLDLNQEGTFAEPADVDDRRFTFHVISPKLKKTIILQAENAKEADEWIATINNVVLDGGYVKTDTSKVCIFYWMNNVNNEIDTAVAARSGSTQYLASTPAESGFLPDAPISFDLVTPTDLHKAFQSTKEGPPKRINPFDEAADIVVSENMEECSAFCQTFNVRFLGSMAVRTDRGEQLIHETIRQIMAARAIHNVFKMTESLLIVSNEAMRLVDPATKSIRSEFLLEDISYWAVHKENKRLFGFISRTRSGEEGGHPTFACHVFECNTTGEEICQAIHQATKVAYQVLMSNLGHDIDAVQLQTDKQMHCDTDTLIPENDIPPPE</sequence>
<keyword evidence="5" id="KW-0539">Nucleus</keyword>
<name>A0AAD9JFD4_9ANNE</name>
<dbReference type="InterPro" id="IPR047181">
    <property type="entry name" value="DP13A/B"/>
</dbReference>
<keyword evidence="7" id="KW-0131">Cell cycle</keyword>
<organism evidence="11 12">
    <name type="scientific">Paralvinella palmiformis</name>
    <dbReference type="NCBI Taxonomy" id="53620"/>
    <lineage>
        <taxon>Eukaryota</taxon>
        <taxon>Metazoa</taxon>
        <taxon>Spiralia</taxon>
        <taxon>Lophotrochozoa</taxon>
        <taxon>Annelida</taxon>
        <taxon>Polychaeta</taxon>
        <taxon>Sedentaria</taxon>
        <taxon>Canalipalpata</taxon>
        <taxon>Terebellida</taxon>
        <taxon>Terebelliformia</taxon>
        <taxon>Alvinellidae</taxon>
        <taxon>Paralvinella</taxon>
    </lineage>
</organism>
<evidence type="ECO:0000256" key="5">
    <source>
        <dbReference type="ARBA" id="ARBA00023242"/>
    </source>
</evidence>
<evidence type="ECO:0000256" key="4">
    <source>
        <dbReference type="ARBA" id="ARBA00004466"/>
    </source>
</evidence>
<dbReference type="Proteomes" id="UP001208570">
    <property type="component" value="Unassembled WGS sequence"/>
</dbReference>
<evidence type="ECO:0000256" key="6">
    <source>
        <dbReference type="ARBA" id="ARBA00023273"/>
    </source>
</evidence>
<evidence type="ECO:0000313" key="11">
    <source>
        <dbReference type="EMBL" id="KAK2151697.1"/>
    </source>
</evidence>
<dbReference type="PROSITE" id="PS01179">
    <property type="entry name" value="PID"/>
    <property type="match status" value="1"/>
</dbReference>
<evidence type="ECO:0000256" key="1">
    <source>
        <dbReference type="ARBA" id="ARBA00004123"/>
    </source>
</evidence>
<keyword evidence="6" id="KW-0966">Cell projection</keyword>
<dbReference type="Pfam" id="PF16746">
    <property type="entry name" value="BAR_3"/>
    <property type="match status" value="1"/>
</dbReference>
<evidence type="ECO:0000259" key="9">
    <source>
        <dbReference type="PROSITE" id="PS01179"/>
    </source>
</evidence>
<evidence type="ECO:0008006" key="13">
    <source>
        <dbReference type="Google" id="ProtNLM"/>
    </source>
</evidence>
<dbReference type="Pfam" id="PF00640">
    <property type="entry name" value="PID"/>
    <property type="match status" value="1"/>
</dbReference>
<keyword evidence="8" id="KW-0968">Cytoplasmic vesicle</keyword>
<protein>
    <recommendedName>
        <fullName evidence="13">DCC-interacting protein 13-alpha</fullName>
    </recommendedName>
</protein>
<evidence type="ECO:0000313" key="12">
    <source>
        <dbReference type="Proteomes" id="UP001208570"/>
    </source>
</evidence>
<dbReference type="GO" id="GO:0045335">
    <property type="term" value="C:phagocytic vesicle"/>
    <property type="evidence" value="ECO:0007669"/>
    <property type="project" value="UniProtKB-SubCell"/>
</dbReference>
<dbReference type="Pfam" id="PF00169">
    <property type="entry name" value="PH"/>
    <property type="match status" value="1"/>
</dbReference>
<dbReference type="AlphaFoldDB" id="A0AAD9JFD4"/>
<dbReference type="Gene3D" id="2.30.29.30">
    <property type="entry name" value="Pleckstrin-homology domain (PH domain)/Phosphotyrosine-binding domain (PTB)"/>
    <property type="match status" value="2"/>
</dbReference>
<dbReference type="EMBL" id="JAODUP010000354">
    <property type="protein sequence ID" value="KAK2151697.1"/>
    <property type="molecule type" value="Genomic_DNA"/>
</dbReference>
<dbReference type="PANTHER" id="PTHR46415">
    <property type="entry name" value="ADAPTOR PROTEIN, PHOSPHOTYROSINE INTERACTION, PH DOMAIN AND LEUCINE ZIPPER-CONTAINING 2"/>
    <property type="match status" value="1"/>
</dbReference>
<dbReference type="GO" id="GO:0001726">
    <property type="term" value="C:ruffle"/>
    <property type="evidence" value="ECO:0007669"/>
    <property type="project" value="UniProtKB-SubCell"/>
</dbReference>
<feature type="domain" description="PID" evidence="9">
    <location>
        <begin position="521"/>
        <end position="647"/>
    </location>
</feature>
<dbReference type="InterPro" id="IPR006020">
    <property type="entry name" value="PTB/PI_dom"/>
</dbReference>
<feature type="domain" description="PH" evidence="10">
    <location>
        <begin position="317"/>
        <end position="417"/>
    </location>
</feature>
<dbReference type="InterPro" id="IPR011993">
    <property type="entry name" value="PH-like_dom_sf"/>
</dbReference>
<dbReference type="GO" id="GO:0005634">
    <property type="term" value="C:nucleus"/>
    <property type="evidence" value="ECO:0007669"/>
    <property type="project" value="UniProtKB-SubCell"/>
</dbReference>
<dbReference type="PROSITE" id="PS50003">
    <property type="entry name" value="PH_DOMAIN"/>
    <property type="match status" value="1"/>
</dbReference>
<dbReference type="PANTHER" id="PTHR46415:SF2">
    <property type="entry name" value="BETA, PUTATIVE-RELATED"/>
    <property type="match status" value="1"/>
</dbReference>
<dbReference type="Gene3D" id="1.20.1270.60">
    <property type="entry name" value="Arfaptin homology (AH) domain/BAR domain"/>
    <property type="match status" value="2"/>
</dbReference>
<evidence type="ECO:0000259" key="10">
    <source>
        <dbReference type="PROSITE" id="PS50003"/>
    </source>
</evidence>
<evidence type="ECO:0000256" key="7">
    <source>
        <dbReference type="ARBA" id="ARBA00023306"/>
    </source>
</evidence>
<keyword evidence="12" id="KW-1185">Reference proteome</keyword>
<comment type="subcellular location">
    <subcellularLocation>
        <location evidence="4">Cell projection</location>
        <location evidence="4">Ruffle</location>
    </subcellularLocation>
    <subcellularLocation>
        <location evidence="3">Cytoplasmic vesicle</location>
        <location evidence="3">Phagosome</location>
    </subcellularLocation>
    <subcellularLocation>
        <location evidence="2">Early endosome membrane</location>
        <topology evidence="2">Peripheral membrane protein</topology>
    </subcellularLocation>
    <subcellularLocation>
        <location evidence="1">Nucleus</location>
    </subcellularLocation>
</comment>
<dbReference type="SMART" id="SM00233">
    <property type="entry name" value="PH"/>
    <property type="match status" value="1"/>
</dbReference>
<dbReference type="GO" id="GO:0031901">
    <property type="term" value="C:early endosome membrane"/>
    <property type="evidence" value="ECO:0007669"/>
    <property type="project" value="UniProtKB-SubCell"/>
</dbReference>
<evidence type="ECO:0000256" key="3">
    <source>
        <dbReference type="ARBA" id="ARBA00004262"/>
    </source>
</evidence>
<dbReference type="SUPFAM" id="SSF103657">
    <property type="entry name" value="BAR/IMD domain-like"/>
    <property type="match status" value="2"/>
</dbReference>
<dbReference type="InterPro" id="IPR001849">
    <property type="entry name" value="PH_domain"/>
</dbReference>
<reference evidence="11" key="1">
    <citation type="journal article" date="2023" name="Mol. Biol. Evol.">
        <title>Third-Generation Sequencing Reveals the Adaptive Role of the Epigenome in Three Deep-Sea Polychaetes.</title>
        <authorList>
            <person name="Perez M."/>
            <person name="Aroh O."/>
            <person name="Sun Y."/>
            <person name="Lan Y."/>
            <person name="Juniper S.K."/>
            <person name="Young C.R."/>
            <person name="Angers B."/>
            <person name="Qian P.Y."/>
        </authorList>
    </citation>
    <scope>NUCLEOTIDE SEQUENCE</scope>
    <source>
        <strain evidence="11">P08H-3</strain>
    </source>
</reference>
<dbReference type="SMART" id="SM00462">
    <property type="entry name" value="PTB"/>
    <property type="match status" value="1"/>
</dbReference>
<proteinExistence type="predicted"/>
<evidence type="ECO:0000256" key="2">
    <source>
        <dbReference type="ARBA" id="ARBA00004220"/>
    </source>
</evidence>
<dbReference type="GO" id="GO:0023052">
    <property type="term" value="P:signaling"/>
    <property type="evidence" value="ECO:0007669"/>
    <property type="project" value="TreeGrafter"/>
</dbReference>
<gene>
    <name evidence="11" type="ORF">LSH36_354g02021</name>
</gene>